<dbReference type="PANTHER" id="PTHR37422">
    <property type="entry name" value="TEICHURONIC ACID BIOSYNTHESIS PROTEIN TUAE"/>
    <property type="match status" value="1"/>
</dbReference>
<evidence type="ECO:0000256" key="4">
    <source>
        <dbReference type="ARBA" id="ARBA00023136"/>
    </source>
</evidence>
<dbReference type="InterPro" id="IPR021797">
    <property type="entry name" value="Wzy_C_2"/>
</dbReference>
<feature type="transmembrane region" description="Helical" evidence="5">
    <location>
        <begin position="438"/>
        <end position="459"/>
    </location>
</feature>
<reference evidence="9 10" key="1">
    <citation type="submission" date="2024-02" db="EMBL/GenBank/DDBJ databases">
        <title>First report Erwinia aphidicola in onion in Chile.</title>
        <authorList>
            <person name="Valenzuela M."/>
            <person name="Pena M."/>
            <person name="Dutta B."/>
        </authorList>
    </citation>
    <scope>NUCLEOTIDE SEQUENCE [LARGE SCALE GENOMIC DNA]</scope>
    <source>
        <strain evidence="9 10">QCJ3A</strain>
    </source>
</reference>
<feature type="transmembrane region" description="Helical" evidence="5">
    <location>
        <begin position="89"/>
        <end position="106"/>
    </location>
</feature>
<evidence type="ECO:0000256" key="1">
    <source>
        <dbReference type="ARBA" id="ARBA00004141"/>
    </source>
</evidence>
<evidence type="ECO:0000313" key="10">
    <source>
        <dbReference type="Proteomes" id="UP001306592"/>
    </source>
</evidence>
<dbReference type="InterPro" id="IPR031726">
    <property type="entry name" value="PglL_A"/>
</dbReference>
<organism evidence="9 10">
    <name type="scientific">Erwinia aphidicola</name>
    <dbReference type="NCBI Taxonomy" id="68334"/>
    <lineage>
        <taxon>Bacteria</taxon>
        <taxon>Pseudomonadati</taxon>
        <taxon>Pseudomonadota</taxon>
        <taxon>Gammaproteobacteria</taxon>
        <taxon>Enterobacterales</taxon>
        <taxon>Erwiniaceae</taxon>
        <taxon>Erwinia</taxon>
    </lineage>
</organism>
<feature type="transmembrane region" description="Helical" evidence="5">
    <location>
        <begin position="244"/>
        <end position="263"/>
    </location>
</feature>
<dbReference type="InterPro" id="IPR051533">
    <property type="entry name" value="WaaL-like"/>
</dbReference>
<feature type="transmembrane region" description="Helical" evidence="5">
    <location>
        <begin position="118"/>
        <end position="140"/>
    </location>
</feature>
<keyword evidence="10" id="KW-1185">Reference proteome</keyword>
<evidence type="ECO:0000259" key="7">
    <source>
        <dbReference type="Pfam" id="PF11846"/>
    </source>
</evidence>
<dbReference type="Pfam" id="PF04932">
    <property type="entry name" value="Wzy_C"/>
    <property type="match status" value="1"/>
</dbReference>
<evidence type="ECO:0000256" key="5">
    <source>
        <dbReference type="SAM" id="Phobius"/>
    </source>
</evidence>
<protein>
    <submittedName>
        <fullName evidence="9">Wzy polymerase domain-containing protein</fullName>
    </submittedName>
</protein>
<feature type="transmembrane region" description="Helical" evidence="5">
    <location>
        <begin position="160"/>
        <end position="180"/>
    </location>
</feature>
<feature type="transmembrane region" description="Helical" evidence="5">
    <location>
        <begin position="332"/>
        <end position="354"/>
    </location>
</feature>
<dbReference type="InterPro" id="IPR007016">
    <property type="entry name" value="O-antigen_ligase-rel_domated"/>
</dbReference>
<dbReference type="Pfam" id="PF15864">
    <property type="entry name" value="PglL_A"/>
    <property type="match status" value="1"/>
</dbReference>
<feature type="domain" description="Virulence factor membrane-bound polymerase C-terminal" evidence="7">
    <location>
        <begin position="380"/>
        <end position="561"/>
    </location>
</feature>
<feature type="transmembrane region" description="Helical" evidence="5">
    <location>
        <begin position="216"/>
        <end position="232"/>
    </location>
</feature>
<keyword evidence="2 5" id="KW-0812">Transmembrane</keyword>
<dbReference type="RefSeq" id="WP_224750554.1">
    <property type="nucleotide sequence ID" value="NZ_JACXBP010000009.1"/>
</dbReference>
<sequence>MQKVIFACPVIISFFGMHGYFLNQGATGLSLPMNIFSWATMALFILIITLNFKAKKIIFSTIALPMFIVGVAVLTVPLLYADPAAAPRAAWRLAGLFAGLVFYFTWLQLRLRRDQRQVLWLILLLAACGQAVLALVQLFFPEFAWVPVKGNRPYGIFQQPNILASFTATGLALALMLFLLPGFILRKAWHEHCRQAFLIFSLLVMPALLVWTQSRVGWLGGALVAVLFLLRFKNASPLACKRAAMLIVIGVVTGVASMLLSTAESNLEYIAHDASNHARWTMLRDTLRMIDERPFSGWGYGGFEYQFLHYRINQVPPTLVTEIASHPHNELLLWWVEGGVVALLGMGLLISGGLRLAVRAWQMDRREIAAGSNQAGEQIALCLLLLPMALHTQLEHPFYLSALHFMIFLIILGTLECQVSGIAERKPLPRFAGLTLQYLLPLAAAATLVLMFFTLQGGLTLTRAERNGLIDVKEVRAMPALSRWVHQERVDFDEQVNALLTYNQTQNEALLTGYARWAQGYLTRRIDANVYASLISILHYQQQYQLAEHYRREAALLFPDDVLFNVEIRRSTESVGDTQ</sequence>
<dbReference type="EMBL" id="JBANEI010000013">
    <property type="protein sequence ID" value="MEI2683302.1"/>
    <property type="molecule type" value="Genomic_DNA"/>
</dbReference>
<gene>
    <name evidence="9" type="ORF">V8N49_16770</name>
</gene>
<feature type="transmembrane region" description="Helical" evidence="5">
    <location>
        <begin position="192"/>
        <end position="210"/>
    </location>
</feature>
<feature type="transmembrane region" description="Helical" evidence="5">
    <location>
        <begin position="57"/>
        <end position="77"/>
    </location>
</feature>
<keyword evidence="4 5" id="KW-0472">Membrane</keyword>
<feature type="transmembrane region" description="Helical" evidence="5">
    <location>
        <begin position="398"/>
        <end position="417"/>
    </location>
</feature>
<evidence type="ECO:0000256" key="2">
    <source>
        <dbReference type="ARBA" id="ARBA00022692"/>
    </source>
</evidence>
<feature type="domain" description="O-antigen ligase-related" evidence="6">
    <location>
        <begin position="201"/>
        <end position="345"/>
    </location>
</feature>
<evidence type="ECO:0000259" key="8">
    <source>
        <dbReference type="Pfam" id="PF15864"/>
    </source>
</evidence>
<dbReference type="Proteomes" id="UP001306592">
    <property type="component" value="Unassembled WGS sequence"/>
</dbReference>
<dbReference type="PANTHER" id="PTHR37422:SF21">
    <property type="entry name" value="EXOQ-LIKE PROTEIN"/>
    <property type="match status" value="1"/>
</dbReference>
<evidence type="ECO:0000259" key="6">
    <source>
        <dbReference type="Pfam" id="PF04932"/>
    </source>
</evidence>
<comment type="caution">
    <text evidence="9">The sequence shown here is derived from an EMBL/GenBank/DDBJ whole genome shotgun (WGS) entry which is preliminary data.</text>
</comment>
<dbReference type="Pfam" id="PF11846">
    <property type="entry name" value="Wzy_C_2"/>
    <property type="match status" value="1"/>
</dbReference>
<proteinExistence type="predicted"/>
<comment type="subcellular location">
    <subcellularLocation>
        <location evidence="1">Membrane</location>
        <topology evidence="1">Multi-pass membrane protein</topology>
    </subcellularLocation>
</comment>
<accession>A0ABU8DJV7</accession>
<feature type="transmembrane region" description="Helical" evidence="5">
    <location>
        <begin position="35"/>
        <end position="52"/>
    </location>
</feature>
<keyword evidence="3 5" id="KW-1133">Transmembrane helix</keyword>
<evidence type="ECO:0000313" key="9">
    <source>
        <dbReference type="EMBL" id="MEI2683302.1"/>
    </source>
</evidence>
<name>A0ABU8DJV7_ERWAP</name>
<evidence type="ECO:0000256" key="3">
    <source>
        <dbReference type="ARBA" id="ARBA00022989"/>
    </source>
</evidence>
<feature type="domain" description="Protein glycosylation ligase" evidence="8">
    <location>
        <begin position="153"/>
        <end position="178"/>
    </location>
</feature>